<dbReference type="AlphaFoldDB" id="A0A2P2BW88"/>
<protein>
    <submittedName>
        <fullName evidence="9">Cell division protein FtsQ</fullName>
    </submittedName>
</protein>
<accession>A0A2P2BW88</accession>
<evidence type="ECO:0000256" key="1">
    <source>
        <dbReference type="ARBA" id="ARBA00004370"/>
    </source>
</evidence>
<evidence type="ECO:0000259" key="8">
    <source>
        <dbReference type="PROSITE" id="PS51779"/>
    </source>
</evidence>
<evidence type="ECO:0000256" key="4">
    <source>
        <dbReference type="ARBA" id="ARBA00022692"/>
    </source>
</evidence>
<gene>
    <name evidence="9" type="primary">ftsQ</name>
    <name evidence="9" type="ORF">NOCA2120054</name>
</gene>
<dbReference type="PANTHER" id="PTHR37820">
    <property type="entry name" value="CELL DIVISION PROTEIN DIVIB"/>
    <property type="match status" value="1"/>
</dbReference>
<organism evidence="9">
    <name type="scientific">metagenome</name>
    <dbReference type="NCBI Taxonomy" id="256318"/>
    <lineage>
        <taxon>unclassified sequences</taxon>
        <taxon>metagenomes</taxon>
    </lineage>
</organism>
<keyword evidence="6" id="KW-0472">Membrane</keyword>
<evidence type="ECO:0000256" key="2">
    <source>
        <dbReference type="ARBA" id="ARBA00022475"/>
    </source>
</evidence>
<dbReference type="PANTHER" id="PTHR37820:SF1">
    <property type="entry name" value="CELL DIVISION PROTEIN FTSQ"/>
    <property type="match status" value="1"/>
</dbReference>
<dbReference type="GO" id="GO:0005886">
    <property type="term" value="C:plasma membrane"/>
    <property type="evidence" value="ECO:0007669"/>
    <property type="project" value="TreeGrafter"/>
</dbReference>
<evidence type="ECO:0000313" key="9">
    <source>
        <dbReference type="EMBL" id="CUR54021.1"/>
    </source>
</evidence>
<sequence>MSTDSMERTIERTRKRFARRQRTQRWLRWRAILAAVLVVVLVAVAVWLVFFSSVFAVKGVVVTGASLLEDDEVRAAAAAPVGEPLAGVDLAQIEGRLRALAPVKDVVVTRVWPDQIKIALVERTAVAAVPVGAGFKGIDADGVLFRDFQSRPKGLPEIVLPDGIGQDAMKEGADVVAALPSDLQKRIDHVEVESIDKISLVLGDDKVVVWGSAEESADKARVLTALIAAAPNASQYDVSAPGQPTTRR</sequence>
<dbReference type="Gene3D" id="3.10.20.310">
    <property type="entry name" value="membrane protein fhac"/>
    <property type="match status" value="1"/>
</dbReference>
<dbReference type="PROSITE" id="PS51779">
    <property type="entry name" value="POTRA"/>
    <property type="match status" value="1"/>
</dbReference>
<dbReference type="GO" id="GO:0051301">
    <property type="term" value="P:cell division"/>
    <property type="evidence" value="ECO:0007669"/>
    <property type="project" value="UniProtKB-KW"/>
</dbReference>
<keyword evidence="7" id="KW-0131">Cell cycle</keyword>
<keyword evidence="5" id="KW-1133">Transmembrane helix</keyword>
<keyword evidence="3 9" id="KW-0132">Cell division</keyword>
<dbReference type="InterPro" id="IPR050487">
    <property type="entry name" value="FtsQ_DivIB"/>
</dbReference>
<comment type="subcellular location">
    <subcellularLocation>
        <location evidence="1">Membrane</location>
    </subcellularLocation>
</comment>
<evidence type="ECO:0000256" key="7">
    <source>
        <dbReference type="ARBA" id="ARBA00023306"/>
    </source>
</evidence>
<dbReference type="InterPro" id="IPR005548">
    <property type="entry name" value="Cell_div_FtsQ/DivIB_C"/>
</dbReference>
<feature type="domain" description="POTRA" evidence="8">
    <location>
        <begin position="55"/>
        <end position="123"/>
    </location>
</feature>
<dbReference type="InterPro" id="IPR034746">
    <property type="entry name" value="POTRA"/>
</dbReference>
<evidence type="ECO:0000256" key="6">
    <source>
        <dbReference type="ARBA" id="ARBA00023136"/>
    </source>
</evidence>
<dbReference type="Pfam" id="PF08478">
    <property type="entry name" value="POTRA_1"/>
    <property type="match status" value="1"/>
</dbReference>
<dbReference type="InterPro" id="IPR013685">
    <property type="entry name" value="POTRA_FtsQ_type"/>
</dbReference>
<evidence type="ECO:0000256" key="5">
    <source>
        <dbReference type="ARBA" id="ARBA00022989"/>
    </source>
</evidence>
<dbReference type="Pfam" id="PF03799">
    <property type="entry name" value="FtsQ_DivIB_C"/>
    <property type="match status" value="1"/>
</dbReference>
<reference evidence="9" key="1">
    <citation type="submission" date="2015-08" db="EMBL/GenBank/DDBJ databases">
        <authorList>
            <person name="Babu N.S."/>
            <person name="Beckwith C.J."/>
            <person name="Beseler K.G."/>
            <person name="Brison A."/>
            <person name="Carone J.V."/>
            <person name="Caskin T.P."/>
            <person name="Diamond M."/>
            <person name="Durham M.E."/>
            <person name="Foxe J.M."/>
            <person name="Go M."/>
            <person name="Henderson B.A."/>
            <person name="Jones I.B."/>
            <person name="McGettigan J.A."/>
            <person name="Micheletti S.J."/>
            <person name="Nasrallah M.E."/>
            <person name="Ortiz D."/>
            <person name="Piller C.R."/>
            <person name="Privatt S.R."/>
            <person name="Schneider S.L."/>
            <person name="Sharp S."/>
            <person name="Smith T.C."/>
            <person name="Stanton J.D."/>
            <person name="Ullery H.E."/>
            <person name="Wilson R.J."/>
            <person name="Serrano M.G."/>
            <person name="Buck G."/>
            <person name="Lee V."/>
            <person name="Wang Y."/>
            <person name="Carvalho R."/>
            <person name="Voegtly L."/>
            <person name="Shi R."/>
            <person name="Duckworth R."/>
            <person name="Johnson A."/>
            <person name="Loviza R."/>
            <person name="Walstead R."/>
            <person name="Shah Z."/>
            <person name="Kiflezghi M."/>
            <person name="Wade K."/>
            <person name="Ball S.L."/>
            <person name="Bradley K.W."/>
            <person name="Asai D.J."/>
            <person name="Bowman C.A."/>
            <person name="Russell D.A."/>
            <person name="Pope W.H."/>
            <person name="Jacobs-Sera D."/>
            <person name="Hendrix R.W."/>
            <person name="Hatfull G.F."/>
        </authorList>
    </citation>
    <scope>NUCLEOTIDE SEQUENCE</scope>
</reference>
<proteinExistence type="predicted"/>
<keyword evidence="2" id="KW-1003">Cell membrane</keyword>
<dbReference type="EMBL" id="CZKA01000004">
    <property type="protein sequence ID" value="CUR54021.1"/>
    <property type="molecule type" value="Genomic_DNA"/>
</dbReference>
<evidence type="ECO:0000256" key="3">
    <source>
        <dbReference type="ARBA" id="ARBA00022618"/>
    </source>
</evidence>
<name>A0A2P2BW88_9ZZZZ</name>
<keyword evidence="4" id="KW-0812">Transmembrane</keyword>